<feature type="compositionally biased region" description="Acidic residues" evidence="7">
    <location>
        <begin position="903"/>
        <end position="918"/>
    </location>
</feature>
<dbReference type="InterPro" id="IPR038765">
    <property type="entry name" value="Papain-like_cys_pep_sf"/>
</dbReference>
<evidence type="ECO:0000256" key="6">
    <source>
        <dbReference type="PROSITE-ProRule" id="PRU00239"/>
    </source>
</evidence>
<name>A0AAN9UKP0_9PEZI</name>
<feature type="compositionally biased region" description="Basic and acidic residues" evidence="7">
    <location>
        <begin position="1046"/>
        <end position="1083"/>
    </location>
</feature>
<feature type="compositionally biased region" description="Basic and acidic residues" evidence="7">
    <location>
        <begin position="812"/>
        <end position="832"/>
    </location>
</feature>
<feature type="compositionally biased region" description="Polar residues" evidence="7">
    <location>
        <begin position="765"/>
        <end position="790"/>
    </location>
</feature>
<dbReference type="Gene3D" id="3.90.70.10">
    <property type="entry name" value="Cysteine proteinases"/>
    <property type="match status" value="1"/>
</dbReference>
<evidence type="ECO:0000256" key="1">
    <source>
        <dbReference type="ARBA" id="ARBA00007623"/>
    </source>
</evidence>
<feature type="region of interest" description="Disordered" evidence="7">
    <location>
        <begin position="988"/>
        <end position="1120"/>
    </location>
</feature>
<keyword evidence="10" id="KW-1185">Reference proteome</keyword>
<comment type="similarity">
    <text evidence="1">Belongs to the peptidase C2 family.</text>
</comment>
<dbReference type="InterPro" id="IPR001300">
    <property type="entry name" value="Peptidase_C2_calpain_cat"/>
</dbReference>
<feature type="compositionally biased region" description="Basic and acidic residues" evidence="7">
    <location>
        <begin position="630"/>
        <end position="649"/>
    </location>
</feature>
<evidence type="ECO:0000259" key="8">
    <source>
        <dbReference type="PROSITE" id="PS50203"/>
    </source>
</evidence>
<evidence type="ECO:0000313" key="9">
    <source>
        <dbReference type="EMBL" id="KAK7745103.1"/>
    </source>
</evidence>
<evidence type="ECO:0000256" key="2">
    <source>
        <dbReference type="ARBA" id="ARBA00022670"/>
    </source>
</evidence>
<evidence type="ECO:0000256" key="4">
    <source>
        <dbReference type="ARBA" id="ARBA00022807"/>
    </source>
</evidence>
<accession>A0AAN9UKP0</accession>
<dbReference type="Pfam" id="PF00648">
    <property type="entry name" value="Peptidase_C2"/>
    <property type="match status" value="2"/>
</dbReference>
<dbReference type="Proteomes" id="UP001320420">
    <property type="component" value="Unassembled WGS sequence"/>
</dbReference>
<feature type="active site" evidence="5 6">
    <location>
        <position position="390"/>
    </location>
</feature>
<feature type="compositionally biased region" description="Basic and acidic residues" evidence="7">
    <location>
        <begin position="880"/>
        <end position="902"/>
    </location>
</feature>
<feature type="active site" evidence="5 6">
    <location>
        <position position="410"/>
    </location>
</feature>
<keyword evidence="3 6" id="KW-0378">Hydrolase</keyword>
<feature type="compositionally biased region" description="Basic and acidic residues" evidence="7">
    <location>
        <begin position="609"/>
        <end position="622"/>
    </location>
</feature>
<dbReference type="EMBL" id="JAKJXP020000113">
    <property type="protein sequence ID" value="KAK7745103.1"/>
    <property type="molecule type" value="Genomic_DNA"/>
</dbReference>
<dbReference type="AlphaFoldDB" id="A0AAN9UKP0"/>
<protein>
    <recommendedName>
        <fullName evidence="8">Calpain catalytic domain-containing protein</fullName>
    </recommendedName>
</protein>
<organism evidence="9 10">
    <name type="scientific">Diatrype stigma</name>
    <dbReference type="NCBI Taxonomy" id="117547"/>
    <lineage>
        <taxon>Eukaryota</taxon>
        <taxon>Fungi</taxon>
        <taxon>Dikarya</taxon>
        <taxon>Ascomycota</taxon>
        <taxon>Pezizomycotina</taxon>
        <taxon>Sordariomycetes</taxon>
        <taxon>Xylariomycetidae</taxon>
        <taxon>Xylariales</taxon>
        <taxon>Diatrypaceae</taxon>
        <taxon>Diatrype</taxon>
    </lineage>
</organism>
<keyword evidence="4 6" id="KW-0788">Thiol protease</keyword>
<dbReference type="CDD" id="cd00044">
    <property type="entry name" value="CysPc"/>
    <property type="match status" value="1"/>
</dbReference>
<comment type="caution">
    <text evidence="9">The sequence shown here is derived from an EMBL/GenBank/DDBJ whole genome shotgun (WGS) entry which is preliminary data.</text>
</comment>
<feature type="compositionally biased region" description="Basic and acidic residues" evidence="7">
    <location>
        <begin position="665"/>
        <end position="711"/>
    </location>
</feature>
<dbReference type="PANTHER" id="PTHR10183">
    <property type="entry name" value="CALPAIN"/>
    <property type="match status" value="1"/>
</dbReference>
<dbReference type="PROSITE" id="PS50203">
    <property type="entry name" value="CALPAIN_CAT"/>
    <property type="match status" value="1"/>
</dbReference>
<dbReference type="FunFam" id="3.90.70.10:FF:000072">
    <property type="entry name" value="Cysteine proteinase"/>
    <property type="match status" value="1"/>
</dbReference>
<feature type="domain" description="Calpain catalytic" evidence="8">
    <location>
        <begin position="175"/>
        <end position="466"/>
    </location>
</feature>
<dbReference type="SMART" id="SM00230">
    <property type="entry name" value="CysPc"/>
    <property type="match status" value="1"/>
</dbReference>
<feature type="active site" evidence="5 6">
    <location>
        <position position="204"/>
    </location>
</feature>
<evidence type="ECO:0000256" key="3">
    <source>
        <dbReference type="ARBA" id="ARBA00022801"/>
    </source>
</evidence>
<sequence>MSISPPSESAYLERDRELGAGRTVMAEMPVTIPTYPKKPRQQAPQEAIDEFWSKFTTKTPGKATTVIPHNQYIQKAVDSRLRDAHGKTTQASYEEAAVVCKAKVAKIVKECRRINQKYRDPHFDLELDLKWGMRDTLESLSNDARAVDGRDDHSRRRGGGGIDLPGSRFRPRSIKRVVDIFDEPKFYIDGPTANDVRQGRDGDCWLLAALCTLSNKPSLIERVCVARDEQVGVYGFVFHRDGEWISEIIDDKLFLTKPDFDESFLERMLWEDRERVNSEEQYRRAYQSGSGALYFAQCEHADETWLPLLEKAYAKAHGDYAAIEGGFTGEGIEDLTGGVTSELYTTDILDKEYFWKEELLKVNDEFLFGCNTDVWGAGRMGDRNGIVELHAYSVMRAVEIDGERLVLLKNPWGKFEWKGAWSDGSKEWTAEWLLKLSHRFGDDGAFWISYKDLLRKYQAFDRTRLFGPEWKVTSLWTTLSVPWTLDYHDTHFAFTLAKTGPVVLVLSQLDDRYYRGLEGQYRFGLNFRLHKIGQEDYVVRTISPYCQTRSVNVELELEAGEYAVLLKVNATRDRDVLPIEEVVRRNARDRRDKLVAVGMSYDLAHSKGQVKETAEERRARRAAEKRRKAEQRDALRKEIIQDRSDDHYLKVKSRQRALKRKAKDKAKAEAKKAAREAARAKKARARAEAKAEARDAHKDVVDKDAEEKPTDTEASGNPAYAAPTSQEDEARGVEVGGGVDPKDTDGLTTANKNPHVHNVAPDDMPSTQGLGASSSDPTSVLLSPTASNESPGGVPPRSETPPDGRTTGSSEKPSDETDVLEVKSDPKKDEVSSHVPAKVTEGEKHESSSAELKGPSDEGSAEPETKPSTYDLPPGSEFEPELKGEKQTFHDQDDQDKDRDGHYDEDEDEDHEDDEDEISSLSSFADISDRELDIRIADAVAAARPPPPRQPPQPPPPPGRGGQDEEPDEFESDPWNAVVTVGLRVYHKVASEDDRDKEMVKLRVVRPNPYLPEKKKEGDRDGNSSTSGKSDDEDEDEDEHDADDERGDKEGKEKKGDEEGGKRKGKGKGADDQKDVITTDEPKSSQGLDVDDSSKDATLVGDQEQRKKSILSLIPPKRGE</sequence>
<feature type="compositionally biased region" description="Basic and acidic residues" evidence="7">
    <location>
        <begin position="989"/>
        <end position="1001"/>
    </location>
</feature>
<evidence type="ECO:0000313" key="10">
    <source>
        <dbReference type="Proteomes" id="UP001320420"/>
    </source>
</evidence>
<keyword evidence="2 6" id="KW-0645">Protease</keyword>
<feature type="compositionally biased region" description="Pro residues" evidence="7">
    <location>
        <begin position="944"/>
        <end position="959"/>
    </location>
</feature>
<evidence type="ECO:0000256" key="7">
    <source>
        <dbReference type="SAM" id="MobiDB-lite"/>
    </source>
</evidence>
<dbReference type="InterPro" id="IPR022684">
    <property type="entry name" value="Calpain_cysteine_protease"/>
</dbReference>
<evidence type="ECO:0000256" key="5">
    <source>
        <dbReference type="PIRSR" id="PIRSR622684-1"/>
    </source>
</evidence>
<feature type="compositionally biased region" description="Basic and acidic residues" evidence="7">
    <location>
        <begin position="1012"/>
        <end position="1022"/>
    </location>
</feature>
<feature type="region of interest" description="Disordered" evidence="7">
    <location>
        <begin position="606"/>
        <end position="976"/>
    </location>
</feature>
<feature type="compositionally biased region" description="Acidic residues" evidence="7">
    <location>
        <begin position="1031"/>
        <end position="1045"/>
    </location>
</feature>
<feature type="compositionally biased region" description="Basic and acidic residues" evidence="7">
    <location>
        <begin position="927"/>
        <end position="936"/>
    </location>
</feature>
<reference evidence="9 10" key="1">
    <citation type="submission" date="2024-02" db="EMBL/GenBank/DDBJ databases">
        <title>De novo assembly and annotation of 12 fungi associated with fruit tree decline syndrome in Ontario, Canada.</title>
        <authorList>
            <person name="Sulman M."/>
            <person name="Ellouze W."/>
            <person name="Ilyukhin E."/>
        </authorList>
    </citation>
    <scope>NUCLEOTIDE SEQUENCE [LARGE SCALE GENOMIC DNA]</scope>
    <source>
        <strain evidence="9 10">M11/M66-122</strain>
    </source>
</reference>
<feature type="compositionally biased region" description="Basic residues" evidence="7">
    <location>
        <begin position="650"/>
        <end position="664"/>
    </location>
</feature>
<dbReference type="GO" id="GO:0004198">
    <property type="term" value="F:calcium-dependent cysteine-type endopeptidase activity"/>
    <property type="evidence" value="ECO:0007669"/>
    <property type="project" value="InterPro"/>
</dbReference>
<gene>
    <name evidence="9" type="ORF">SLS62_009967</name>
</gene>
<dbReference type="SUPFAM" id="SSF54001">
    <property type="entry name" value="Cysteine proteinases"/>
    <property type="match status" value="1"/>
</dbReference>
<proteinExistence type="inferred from homology"/>
<dbReference type="PANTHER" id="PTHR10183:SF379">
    <property type="entry name" value="CALPAIN-5"/>
    <property type="match status" value="1"/>
</dbReference>
<dbReference type="GO" id="GO:0006508">
    <property type="term" value="P:proteolysis"/>
    <property type="evidence" value="ECO:0007669"/>
    <property type="project" value="UniProtKB-KW"/>
</dbReference>